<dbReference type="GO" id="GO:0016780">
    <property type="term" value="F:phosphotransferase activity, for other substituted phosphate groups"/>
    <property type="evidence" value="ECO:0007669"/>
    <property type="project" value="InterPro"/>
</dbReference>
<gene>
    <name evidence="7" type="ORF">EMQ25_10320</name>
</gene>
<evidence type="ECO:0000256" key="5">
    <source>
        <dbReference type="ARBA" id="ARBA00023136"/>
    </source>
</evidence>
<dbReference type="InterPro" id="IPR000715">
    <property type="entry name" value="Glycosyl_transferase_4"/>
</dbReference>
<evidence type="ECO:0000256" key="1">
    <source>
        <dbReference type="ARBA" id="ARBA00004141"/>
    </source>
</evidence>
<keyword evidence="8" id="KW-1185">Reference proteome</keyword>
<dbReference type="Pfam" id="PF00953">
    <property type="entry name" value="Glycos_transf_4"/>
    <property type="match status" value="1"/>
</dbReference>
<dbReference type="RefSeq" id="WP_127188493.1">
    <property type="nucleotide sequence ID" value="NZ_RZNJ01000003.1"/>
</dbReference>
<comment type="subcellular location">
    <subcellularLocation>
        <location evidence="1">Membrane</location>
        <topology evidence="1">Multi-pass membrane protein</topology>
    </subcellularLocation>
</comment>
<feature type="transmembrane region" description="Helical" evidence="6">
    <location>
        <begin position="36"/>
        <end position="57"/>
    </location>
</feature>
<evidence type="ECO:0000256" key="2">
    <source>
        <dbReference type="ARBA" id="ARBA00022679"/>
    </source>
</evidence>
<feature type="transmembrane region" description="Helical" evidence="6">
    <location>
        <begin position="93"/>
        <end position="113"/>
    </location>
</feature>
<dbReference type="AlphaFoldDB" id="A0A433XAX9"/>
<feature type="transmembrane region" description="Helical" evidence="6">
    <location>
        <begin position="179"/>
        <end position="197"/>
    </location>
</feature>
<sequence length="318" mass="32598">MLVAGFAFSALAAIVSFVATALVLRQARQSSTIGAAGSPLAGGLGIALGGVLVTLFVAYHAPWPAALVLLVSLFAAGFGYLADRRALGRPWRLGVTALLLALLIGLGIPLFLLRTETGIALPAPVLLGIVVIGALGWISAFARMDRIAGLAASQAALMLSAAAALALFSGRASLDQPGLWWMVGLAAASGGFLVLAWPPARLAMGRLGTSYLGLMLVFLALNGIVLGWFDPQQALVLGAVPIALATADLLPVQRAAPAILRTDKRRMTAWFLASLLVLLPLAGLAGLGGPWTFLAPALALLATLALALWMGRPPAAPQ</sequence>
<feature type="transmembrane region" description="Helical" evidence="6">
    <location>
        <begin position="63"/>
        <end position="81"/>
    </location>
</feature>
<dbReference type="EMBL" id="RZNJ01000003">
    <property type="protein sequence ID" value="RUT31247.1"/>
    <property type="molecule type" value="Genomic_DNA"/>
</dbReference>
<protein>
    <submittedName>
        <fullName evidence="7">Uncharacterized protein</fullName>
    </submittedName>
</protein>
<feature type="transmembrane region" description="Helical" evidence="6">
    <location>
        <begin position="235"/>
        <end position="256"/>
    </location>
</feature>
<dbReference type="GO" id="GO:0016020">
    <property type="term" value="C:membrane"/>
    <property type="evidence" value="ECO:0007669"/>
    <property type="project" value="UniProtKB-SubCell"/>
</dbReference>
<proteinExistence type="predicted"/>
<feature type="transmembrane region" description="Helical" evidence="6">
    <location>
        <begin position="293"/>
        <end position="311"/>
    </location>
</feature>
<dbReference type="Proteomes" id="UP000281547">
    <property type="component" value="Unassembled WGS sequence"/>
</dbReference>
<evidence type="ECO:0000256" key="6">
    <source>
        <dbReference type="SAM" id="Phobius"/>
    </source>
</evidence>
<feature type="transmembrane region" description="Helical" evidence="6">
    <location>
        <begin position="119"/>
        <end position="140"/>
    </location>
</feature>
<name>A0A433XAX9_9HYPH</name>
<keyword evidence="2" id="KW-0808">Transferase</keyword>
<reference evidence="7 8" key="1">
    <citation type="journal article" date="2016" name="Int. J. Syst. Evol. Microbiol.">
        <title>Arsenicitalea aurantiaca gen. nov., sp. nov., a new member of the family Hyphomicrobiaceae, isolated from high-arsenic sediment.</title>
        <authorList>
            <person name="Mu Y."/>
            <person name="Zhou L."/>
            <person name="Zeng X.C."/>
            <person name="Liu L."/>
            <person name="Pan Y."/>
            <person name="Chen X."/>
            <person name="Wang J."/>
            <person name="Li S."/>
            <person name="Li W.J."/>
            <person name="Wang Y."/>
        </authorList>
    </citation>
    <scope>NUCLEOTIDE SEQUENCE [LARGE SCALE GENOMIC DNA]</scope>
    <source>
        <strain evidence="7 8">42-50</strain>
    </source>
</reference>
<keyword evidence="3 6" id="KW-0812">Transmembrane</keyword>
<evidence type="ECO:0000256" key="3">
    <source>
        <dbReference type="ARBA" id="ARBA00022692"/>
    </source>
</evidence>
<feature type="transmembrane region" description="Helical" evidence="6">
    <location>
        <begin position="268"/>
        <end position="287"/>
    </location>
</feature>
<evidence type="ECO:0000313" key="8">
    <source>
        <dbReference type="Proteomes" id="UP000281547"/>
    </source>
</evidence>
<keyword evidence="5 6" id="KW-0472">Membrane</keyword>
<comment type="caution">
    <text evidence="7">The sequence shown here is derived from an EMBL/GenBank/DDBJ whole genome shotgun (WGS) entry which is preliminary data.</text>
</comment>
<dbReference type="OrthoDB" id="9783652at2"/>
<evidence type="ECO:0000313" key="7">
    <source>
        <dbReference type="EMBL" id="RUT31247.1"/>
    </source>
</evidence>
<keyword evidence="4 6" id="KW-1133">Transmembrane helix</keyword>
<evidence type="ECO:0000256" key="4">
    <source>
        <dbReference type="ARBA" id="ARBA00022989"/>
    </source>
</evidence>
<accession>A0A433XAX9</accession>
<feature type="transmembrane region" description="Helical" evidence="6">
    <location>
        <begin position="209"/>
        <end position="229"/>
    </location>
</feature>
<feature type="transmembrane region" description="Helical" evidence="6">
    <location>
        <begin position="6"/>
        <end position="24"/>
    </location>
</feature>
<organism evidence="7 8">
    <name type="scientific">Arsenicitalea aurantiaca</name>
    <dbReference type="NCBI Taxonomy" id="1783274"/>
    <lineage>
        <taxon>Bacteria</taxon>
        <taxon>Pseudomonadati</taxon>
        <taxon>Pseudomonadota</taxon>
        <taxon>Alphaproteobacteria</taxon>
        <taxon>Hyphomicrobiales</taxon>
        <taxon>Devosiaceae</taxon>
        <taxon>Arsenicitalea</taxon>
    </lineage>
</organism>
<feature type="transmembrane region" description="Helical" evidence="6">
    <location>
        <begin position="147"/>
        <end position="167"/>
    </location>
</feature>